<accession>A0A9W7BX17</accession>
<evidence type="ECO:0000313" key="9">
    <source>
        <dbReference type="Proteomes" id="UP001165085"/>
    </source>
</evidence>
<evidence type="ECO:0000256" key="5">
    <source>
        <dbReference type="PROSITE-ProRule" id="PRU00176"/>
    </source>
</evidence>
<feature type="domain" description="RRM" evidence="7">
    <location>
        <begin position="177"/>
        <end position="255"/>
    </location>
</feature>
<dbReference type="PANTHER" id="PTHR48039:SF5">
    <property type="entry name" value="RNA-BINDING PROTEIN 28"/>
    <property type="match status" value="1"/>
</dbReference>
<feature type="compositionally biased region" description="Basic and acidic residues" evidence="6">
    <location>
        <begin position="41"/>
        <end position="54"/>
    </location>
</feature>
<dbReference type="InterPro" id="IPR000504">
    <property type="entry name" value="RRM_dom"/>
</dbReference>
<dbReference type="SMART" id="SM00360">
    <property type="entry name" value="RRM"/>
    <property type="match status" value="1"/>
</dbReference>
<feature type="compositionally biased region" description="Acidic residues" evidence="6">
    <location>
        <begin position="55"/>
        <end position="102"/>
    </location>
</feature>
<keyword evidence="2" id="KW-0677">Repeat</keyword>
<organism evidence="8 9">
    <name type="scientific">Triparma strigata</name>
    <dbReference type="NCBI Taxonomy" id="1606541"/>
    <lineage>
        <taxon>Eukaryota</taxon>
        <taxon>Sar</taxon>
        <taxon>Stramenopiles</taxon>
        <taxon>Ochrophyta</taxon>
        <taxon>Bolidophyceae</taxon>
        <taxon>Parmales</taxon>
        <taxon>Triparmaceae</taxon>
        <taxon>Triparma</taxon>
    </lineage>
</organism>
<dbReference type="Proteomes" id="UP001165085">
    <property type="component" value="Unassembled WGS sequence"/>
</dbReference>
<feature type="compositionally biased region" description="Basic residues" evidence="6">
    <location>
        <begin position="256"/>
        <end position="270"/>
    </location>
</feature>
<dbReference type="PANTHER" id="PTHR48039">
    <property type="entry name" value="RNA-BINDING MOTIF PROTEIN 14B"/>
    <property type="match status" value="1"/>
</dbReference>
<dbReference type="CDD" id="cd00590">
    <property type="entry name" value="RRM_SF"/>
    <property type="match status" value="1"/>
</dbReference>
<dbReference type="SUPFAM" id="SSF54928">
    <property type="entry name" value="RNA-binding domain, RBD"/>
    <property type="match status" value="1"/>
</dbReference>
<comment type="caution">
    <text evidence="8">The sequence shown here is derived from an EMBL/GenBank/DDBJ whole genome shotgun (WGS) entry which is preliminary data.</text>
</comment>
<keyword evidence="3 5" id="KW-0694">RNA-binding</keyword>
<dbReference type="InterPro" id="IPR051945">
    <property type="entry name" value="RRM_MRD1_RNA_proc_ribogen"/>
</dbReference>
<evidence type="ECO:0000256" key="4">
    <source>
        <dbReference type="ARBA" id="ARBA00023242"/>
    </source>
</evidence>
<dbReference type="GO" id="GO:0005730">
    <property type="term" value="C:nucleolus"/>
    <property type="evidence" value="ECO:0007669"/>
    <property type="project" value="TreeGrafter"/>
</dbReference>
<dbReference type="AlphaFoldDB" id="A0A9W7BX17"/>
<dbReference type="EMBL" id="BRXY01000515">
    <property type="protein sequence ID" value="GMH98339.1"/>
    <property type="molecule type" value="Genomic_DNA"/>
</dbReference>
<dbReference type="OrthoDB" id="206081at2759"/>
<protein>
    <recommendedName>
        <fullName evidence="7">RRM domain-containing protein</fullName>
    </recommendedName>
</protein>
<sequence>MRKRARKGESRIQLNEEERKRLQDLKGKIDKDDSDLMGLVYKKEEVGGKRKLMGDEEEEEVDEEGEGEEFADAANDGEDDDDDDDEEEDKDDKEPDDSESNDSDSNVVSSEVCAPAGPKRSHKPVPSGYVCSACKGDHGVHWIFDCPIYLAKKGKGAAEQPTAKKSKNKGIIEPNKDKVFVSGLPFDVTKTSVMDFFSSYGSVKSLQLFCFDDTKRCKGDGIVQFEKEEEAKKAIKEGNGKEMEGRWLKIVEVKSKNKTRKGGKGGKGGKGKFEKGEKGEKFEKGKGKGKFEKRAAKRVKN</sequence>
<feature type="compositionally biased region" description="Basic and acidic residues" evidence="6">
    <location>
        <begin position="271"/>
        <end position="294"/>
    </location>
</feature>
<name>A0A9W7BX17_9STRA</name>
<keyword evidence="9" id="KW-1185">Reference proteome</keyword>
<dbReference type="Gene3D" id="3.30.70.330">
    <property type="match status" value="1"/>
</dbReference>
<keyword evidence="4" id="KW-0539">Nucleus</keyword>
<evidence type="ECO:0000256" key="2">
    <source>
        <dbReference type="ARBA" id="ARBA00022737"/>
    </source>
</evidence>
<dbReference type="InterPro" id="IPR035979">
    <property type="entry name" value="RBD_domain_sf"/>
</dbReference>
<reference evidence="9" key="1">
    <citation type="journal article" date="2023" name="Commun. Biol.">
        <title>Genome analysis of Parmales, the sister group of diatoms, reveals the evolutionary specialization of diatoms from phago-mixotrophs to photoautotrophs.</title>
        <authorList>
            <person name="Ban H."/>
            <person name="Sato S."/>
            <person name="Yoshikawa S."/>
            <person name="Yamada K."/>
            <person name="Nakamura Y."/>
            <person name="Ichinomiya M."/>
            <person name="Sato N."/>
            <person name="Blanc-Mathieu R."/>
            <person name="Endo H."/>
            <person name="Kuwata A."/>
            <person name="Ogata H."/>
        </authorList>
    </citation>
    <scope>NUCLEOTIDE SEQUENCE [LARGE SCALE GENOMIC DNA]</scope>
    <source>
        <strain evidence="9">NIES 3701</strain>
    </source>
</reference>
<evidence type="ECO:0000256" key="1">
    <source>
        <dbReference type="ARBA" id="ARBA00004123"/>
    </source>
</evidence>
<comment type="subcellular location">
    <subcellularLocation>
        <location evidence="1">Nucleus</location>
    </subcellularLocation>
</comment>
<evidence type="ECO:0000256" key="6">
    <source>
        <dbReference type="SAM" id="MobiDB-lite"/>
    </source>
</evidence>
<dbReference type="Pfam" id="PF00076">
    <property type="entry name" value="RRM_1"/>
    <property type="match status" value="1"/>
</dbReference>
<evidence type="ECO:0000313" key="8">
    <source>
        <dbReference type="EMBL" id="GMH98339.1"/>
    </source>
</evidence>
<proteinExistence type="predicted"/>
<dbReference type="PROSITE" id="PS50102">
    <property type="entry name" value="RRM"/>
    <property type="match status" value="1"/>
</dbReference>
<evidence type="ECO:0000256" key="3">
    <source>
        <dbReference type="ARBA" id="ARBA00022884"/>
    </source>
</evidence>
<feature type="region of interest" description="Disordered" evidence="6">
    <location>
        <begin position="255"/>
        <end position="301"/>
    </location>
</feature>
<dbReference type="GO" id="GO:0003729">
    <property type="term" value="F:mRNA binding"/>
    <property type="evidence" value="ECO:0007669"/>
    <property type="project" value="TreeGrafter"/>
</dbReference>
<gene>
    <name evidence="8" type="ORF">TrST_g9797</name>
</gene>
<dbReference type="InterPro" id="IPR012677">
    <property type="entry name" value="Nucleotide-bd_a/b_plait_sf"/>
</dbReference>
<evidence type="ECO:0000259" key="7">
    <source>
        <dbReference type="PROSITE" id="PS50102"/>
    </source>
</evidence>
<feature type="region of interest" description="Disordered" evidence="6">
    <location>
        <begin position="41"/>
        <end position="126"/>
    </location>
</feature>